<feature type="domain" description="Dynamin N-terminal" evidence="1">
    <location>
        <begin position="42"/>
        <end position="214"/>
    </location>
</feature>
<organism evidence="2 3">
    <name type="scientific">Micromonospora pisi</name>
    <dbReference type="NCBI Taxonomy" id="589240"/>
    <lineage>
        <taxon>Bacteria</taxon>
        <taxon>Bacillati</taxon>
        <taxon>Actinomycetota</taxon>
        <taxon>Actinomycetes</taxon>
        <taxon>Micromonosporales</taxon>
        <taxon>Micromonosporaceae</taxon>
        <taxon>Micromonospora</taxon>
    </lineage>
</organism>
<dbReference type="PANTHER" id="PTHR43681">
    <property type="entry name" value="TRANSMEMBRANE GTPASE FZO"/>
    <property type="match status" value="1"/>
</dbReference>
<dbReference type="SUPFAM" id="SSF52540">
    <property type="entry name" value="P-loop containing nucleoside triphosphate hydrolases"/>
    <property type="match status" value="1"/>
</dbReference>
<evidence type="ECO:0000313" key="3">
    <source>
        <dbReference type="Proteomes" id="UP000277671"/>
    </source>
</evidence>
<name>A0A495JEW5_9ACTN</name>
<accession>A0A495JEW5</accession>
<gene>
    <name evidence="2" type="ORF">BDK92_1829</name>
</gene>
<dbReference type="RefSeq" id="WP_211349585.1">
    <property type="nucleotide sequence ID" value="NZ_RBKT01000001.1"/>
</dbReference>
<proteinExistence type="predicted"/>
<dbReference type="InterPro" id="IPR051943">
    <property type="entry name" value="TRAFAC_Dynamin-like_GTPase"/>
</dbReference>
<dbReference type="Gene3D" id="3.40.50.300">
    <property type="entry name" value="P-loop containing nucleotide triphosphate hydrolases"/>
    <property type="match status" value="1"/>
</dbReference>
<keyword evidence="3" id="KW-1185">Reference proteome</keyword>
<evidence type="ECO:0000259" key="1">
    <source>
        <dbReference type="Pfam" id="PF00350"/>
    </source>
</evidence>
<reference evidence="2 3" key="1">
    <citation type="submission" date="2018-10" db="EMBL/GenBank/DDBJ databases">
        <title>Sequencing the genomes of 1000 actinobacteria strains.</title>
        <authorList>
            <person name="Klenk H.-P."/>
        </authorList>
    </citation>
    <scope>NUCLEOTIDE SEQUENCE [LARGE SCALE GENOMIC DNA]</scope>
    <source>
        <strain evidence="2 3">DSM 45175</strain>
    </source>
</reference>
<dbReference type="InterPro" id="IPR045063">
    <property type="entry name" value="Dynamin_N"/>
</dbReference>
<dbReference type="EMBL" id="RBKT01000001">
    <property type="protein sequence ID" value="RKR87550.1"/>
    <property type="molecule type" value="Genomic_DNA"/>
</dbReference>
<dbReference type="Pfam" id="PF00350">
    <property type="entry name" value="Dynamin_N"/>
    <property type="match status" value="1"/>
</dbReference>
<dbReference type="AlphaFoldDB" id="A0A495JEW5"/>
<comment type="caution">
    <text evidence="2">The sequence shown here is derived from an EMBL/GenBank/DDBJ whole genome shotgun (WGS) entry which is preliminary data.</text>
</comment>
<dbReference type="InterPro" id="IPR027417">
    <property type="entry name" value="P-loop_NTPase"/>
</dbReference>
<sequence length="620" mass="67370">MTPIWLDVLDETSRLCAAHGRTDLVDSVRRKRVQLLDPGLRVLIVGEPKQGKSQLVNALINAPVCPVGDGRTTVVPTVVRHSPQPTAALVQAAAPAPGRPTTDAPVPAQRLPLPIEQAVARISTTVAPGAGAAGSTHVEIGVPRGLLAGGLTLVDTPGADGPDQARVTNAYAAMARPDAVLLVSDATRELSVAEVNLLLQIAQSHPNVIVVQTKIDLVPDWRTVADRNRQHLASAGVPAALIPVSAALRLQAAKTDDKVVNAESRFPDLIGRLLRDQNSKSEVLARSAVALLSRTVIEQLAAPLRAELTSAQSGDNTAAMGRLRAAQREVDELRRCNTRWQNTLNDEMADLLSDIEYDLRDRTRKILRQVDEAFETADPQTGWEPFQQWLEENLVEAAEANFVWLAQRCDWIAGQVAAQFARYGQDALPDWSVQVPADLAERLPVLEQPPIERFTPTQKVVTALRGSYGGVLMFGLATSLAGMPLINFVSIGAGALFGGKSIRDESKSLLKRRQTAVRVASQRHVDDFFLRLNKDCRDTARRVQRMLRDHFAALTEDLQEAIVASLRTAKQSADADAAVRDQRHRQIEQEMRRLAVLYEQAQRLVSGRSATGASPLGGQP</sequence>
<protein>
    <submittedName>
        <fullName evidence="2">Dynamin family protein</fullName>
    </submittedName>
</protein>
<evidence type="ECO:0000313" key="2">
    <source>
        <dbReference type="EMBL" id="RKR87550.1"/>
    </source>
</evidence>
<dbReference type="PANTHER" id="PTHR43681:SF1">
    <property type="entry name" value="SARCALUMENIN"/>
    <property type="match status" value="1"/>
</dbReference>
<dbReference type="Proteomes" id="UP000277671">
    <property type="component" value="Unassembled WGS sequence"/>
</dbReference>